<dbReference type="GO" id="GO:0030030">
    <property type="term" value="P:cell projection organization"/>
    <property type="evidence" value="ECO:0007669"/>
    <property type="project" value="UniProtKB-KW"/>
</dbReference>
<keyword evidence="10" id="KW-0539">Nucleus</keyword>
<evidence type="ECO:0000256" key="2">
    <source>
        <dbReference type="ARBA" id="ARBA00004123"/>
    </source>
</evidence>
<dbReference type="GO" id="GO:0005929">
    <property type="term" value="C:cilium"/>
    <property type="evidence" value="ECO:0007669"/>
    <property type="project" value="UniProtKB-SubCell"/>
</dbReference>
<protein>
    <recommendedName>
        <fullName evidence="5">Tubulin delta chain</fullName>
    </recommendedName>
    <alternativeName>
        <fullName evidence="12">Delta-tubulin</fullName>
    </alternativeName>
</protein>
<dbReference type="GO" id="GO:0005525">
    <property type="term" value="F:GTP binding"/>
    <property type="evidence" value="ECO:0007669"/>
    <property type="project" value="UniProtKB-UniRule"/>
</dbReference>
<dbReference type="GO" id="GO:0005200">
    <property type="term" value="F:structural constituent of cytoskeleton"/>
    <property type="evidence" value="ECO:0007669"/>
    <property type="project" value="InterPro"/>
</dbReference>
<evidence type="ECO:0000259" key="15">
    <source>
        <dbReference type="Pfam" id="PF00091"/>
    </source>
</evidence>
<feature type="domain" description="Tubulin/FtsZ GTPase" evidence="15">
    <location>
        <begin position="1"/>
        <end position="91"/>
    </location>
</feature>
<evidence type="ECO:0000256" key="14">
    <source>
        <dbReference type="RuleBase" id="RU000352"/>
    </source>
</evidence>
<dbReference type="PANTHER" id="PTHR11588">
    <property type="entry name" value="TUBULIN"/>
    <property type="match status" value="1"/>
</dbReference>
<evidence type="ECO:0000256" key="7">
    <source>
        <dbReference type="ARBA" id="ARBA00022741"/>
    </source>
</evidence>
<comment type="subcellular location">
    <subcellularLocation>
        <location evidence="3">Cell projection</location>
        <location evidence="3">Cilium</location>
    </subcellularLocation>
    <subcellularLocation>
        <location evidence="1">Cytoplasm</location>
        <location evidence="1">Cytoskeleton</location>
        <location evidence="1">Microtubule organizing center</location>
        <location evidence="1">Centrosome</location>
        <location evidence="1">Centriole</location>
    </subcellularLocation>
    <subcellularLocation>
        <location evidence="2">Nucleus</location>
    </subcellularLocation>
</comment>
<dbReference type="InterPro" id="IPR008280">
    <property type="entry name" value="Tub_FtsZ_C"/>
</dbReference>
<accession>A0A7E6EHV2</accession>
<evidence type="ECO:0000256" key="13">
    <source>
        <dbReference type="ARBA" id="ARBA00046149"/>
    </source>
</evidence>
<dbReference type="InterPro" id="IPR036525">
    <property type="entry name" value="Tubulin/FtsZ_GTPase_sf"/>
</dbReference>
<dbReference type="InterPro" id="IPR003008">
    <property type="entry name" value="Tubulin_FtsZ_GTPase"/>
</dbReference>
<dbReference type="GO" id="GO:0007017">
    <property type="term" value="P:microtubule-based process"/>
    <property type="evidence" value="ECO:0007669"/>
    <property type="project" value="InterPro"/>
</dbReference>
<evidence type="ECO:0000313" key="17">
    <source>
        <dbReference type="RefSeq" id="XP_036354849.1"/>
    </source>
</evidence>
<evidence type="ECO:0000256" key="12">
    <source>
        <dbReference type="ARBA" id="ARBA00030594"/>
    </source>
</evidence>
<keyword evidence="9 14" id="KW-0342">GTP-binding</keyword>
<dbReference type="KEGG" id="osn:115228519"/>
<dbReference type="InterPro" id="IPR023123">
    <property type="entry name" value="Tubulin_C"/>
</dbReference>
<dbReference type="Gene3D" id="3.40.50.1440">
    <property type="entry name" value="Tubulin/FtsZ, GTPase domain"/>
    <property type="match status" value="1"/>
</dbReference>
<evidence type="ECO:0000256" key="9">
    <source>
        <dbReference type="ARBA" id="ARBA00023134"/>
    </source>
</evidence>
<organism evidence="16 17">
    <name type="scientific">Octopus sinensis</name>
    <name type="common">East Asian common octopus</name>
    <dbReference type="NCBI Taxonomy" id="2607531"/>
    <lineage>
        <taxon>Eukaryota</taxon>
        <taxon>Metazoa</taxon>
        <taxon>Spiralia</taxon>
        <taxon>Lophotrochozoa</taxon>
        <taxon>Mollusca</taxon>
        <taxon>Cephalopoda</taxon>
        <taxon>Coleoidea</taxon>
        <taxon>Octopodiformes</taxon>
        <taxon>Octopoda</taxon>
        <taxon>Incirrata</taxon>
        <taxon>Octopodidae</taxon>
        <taxon>Octopus</taxon>
    </lineage>
</organism>
<sequence length="313" mass="35289">MDIVQKEVERFDKIEGFLVNMSVAGGTGSGLGSLITQQLCDSYKHSLKQIVWPFSSGEVSVQAYNTLLTLSSLYDNSDALLVVENDGIRKLSSRYAGYQRISSKNPIGFQMINKVISRQFASVILPAGHIDLEQGPTKLNRILECVAPNPQFKLLNIRSVPHTSYSSAEYEFHQWDGLVRYLRQMLASNSHIDNWSALSSRALSSMLFLRGNEIHRFNTNILNSSHGCRYGAFGDSLTVWASPRSLGESDKFASVLTNGQSLLPSLKSIVEKAWLMFSFRAFVHQYERQGMETEEFDRAFDHLELILKNYSKL</sequence>
<proteinExistence type="inferred from homology"/>
<evidence type="ECO:0000256" key="10">
    <source>
        <dbReference type="ARBA" id="ARBA00023242"/>
    </source>
</evidence>
<dbReference type="InterPro" id="IPR017975">
    <property type="entry name" value="Tubulin_CS"/>
</dbReference>
<dbReference type="PROSITE" id="PS00227">
    <property type="entry name" value="TUBULIN"/>
    <property type="match status" value="1"/>
</dbReference>
<dbReference type="InterPro" id="IPR002967">
    <property type="entry name" value="Delta_tubulin"/>
</dbReference>
<comment type="function">
    <text evidence="13">Acts as a positive regulator of hedgehog signaling and regulates ciliary function.</text>
</comment>
<keyword evidence="11" id="KW-0966">Cell projection</keyword>
<dbReference type="GO" id="GO:0005634">
    <property type="term" value="C:nucleus"/>
    <property type="evidence" value="ECO:0007669"/>
    <property type="project" value="UniProtKB-SubCell"/>
</dbReference>
<evidence type="ECO:0000256" key="6">
    <source>
        <dbReference type="ARBA" id="ARBA00022701"/>
    </source>
</evidence>
<dbReference type="SUPFAM" id="SSF55307">
    <property type="entry name" value="Tubulin C-terminal domain-like"/>
    <property type="match status" value="1"/>
</dbReference>
<comment type="similarity">
    <text evidence="4 14">Belongs to the tubulin family.</text>
</comment>
<name>A0A7E6EHV2_9MOLL</name>
<dbReference type="GO" id="GO:0005814">
    <property type="term" value="C:centriole"/>
    <property type="evidence" value="ECO:0007669"/>
    <property type="project" value="UniProtKB-SubCell"/>
</dbReference>
<reference evidence="17" key="1">
    <citation type="submission" date="2025-08" db="UniProtKB">
        <authorList>
            <consortium name="RefSeq"/>
        </authorList>
    </citation>
    <scope>IDENTIFICATION</scope>
</reference>
<gene>
    <name evidence="17" type="primary">LOC115228519</name>
</gene>
<evidence type="ECO:0000256" key="3">
    <source>
        <dbReference type="ARBA" id="ARBA00004138"/>
    </source>
</evidence>
<dbReference type="Gene3D" id="1.10.287.600">
    <property type="entry name" value="Helix hairpin bin"/>
    <property type="match status" value="1"/>
</dbReference>
<keyword evidence="6 14" id="KW-0493">Microtubule</keyword>
<keyword evidence="7 14" id="KW-0547">Nucleotide-binding</keyword>
<dbReference type="PRINTS" id="PR01224">
    <property type="entry name" value="DELTATUBULIN"/>
</dbReference>
<dbReference type="SUPFAM" id="SSF52490">
    <property type="entry name" value="Tubulin nucleotide-binding domain-like"/>
    <property type="match status" value="1"/>
</dbReference>
<keyword evidence="16" id="KW-1185">Reference proteome</keyword>
<dbReference type="Proteomes" id="UP000515154">
    <property type="component" value="Unplaced"/>
</dbReference>
<dbReference type="AlphaFoldDB" id="A0A7E6EHV2"/>
<evidence type="ECO:0000313" key="16">
    <source>
        <dbReference type="Proteomes" id="UP000515154"/>
    </source>
</evidence>
<keyword evidence="8" id="KW-0970">Cilium biogenesis/degradation</keyword>
<dbReference type="Pfam" id="PF00091">
    <property type="entry name" value="Tubulin"/>
    <property type="match status" value="1"/>
</dbReference>
<evidence type="ECO:0000256" key="5">
    <source>
        <dbReference type="ARBA" id="ARBA00014184"/>
    </source>
</evidence>
<evidence type="ECO:0000256" key="11">
    <source>
        <dbReference type="ARBA" id="ARBA00023273"/>
    </source>
</evidence>
<dbReference type="PRINTS" id="PR01161">
    <property type="entry name" value="TUBULIN"/>
</dbReference>
<dbReference type="RefSeq" id="XP_036354849.1">
    <property type="nucleotide sequence ID" value="XM_036498956.1"/>
</dbReference>
<evidence type="ECO:0000256" key="4">
    <source>
        <dbReference type="ARBA" id="ARBA00009636"/>
    </source>
</evidence>
<evidence type="ECO:0000256" key="8">
    <source>
        <dbReference type="ARBA" id="ARBA00022794"/>
    </source>
</evidence>
<evidence type="ECO:0000256" key="1">
    <source>
        <dbReference type="ARBA" id="ARBA00004114"/>
    </source>
</evidence>
<dbReference type="InterPro" id="IPR000217">
    <property type="entry name" value="Tubulin"/>
</dbReference>
<dbReference type="GO" id="GO:0005874">
    <property type="term" value="C:microtubule"/>
    <property type="evidence" value="ECO:0007669"/>
    <property type="project" value="UniProtKB-KW"/>
</dbReference>